<sequence>MDAHLHQQSSKGSKYLGSLYGRLQNKGLDHLDCFDRCLFWKLRVVTDPSTGTVYVPSGRDNGTNMAVYNPESSMPAAISMPPVEIMPTAMNAYSAVWSTQRNSILIYGGTKYFDFQKSVYIGNPYLVEFCPRTHTWSRVPTTGASPGDISCHSYNGTKMVVFGGVSVGRETVPGIYILDVAAMTWSRGKDVDPLLSRSDMVCSVAGDNFIAWGGEYDAQRMESLGKPVIYNLKSGQWTDEFIVPQAAASASTSHVDASSPYKVNVAAAVGGGIGGALVIAVLVAFLIYRRRKKSQQSAKERALVENDTDSHRTEEGKFNESAYLVPCDSSPRSLSQAAGFQQPPGSKMELHQSPSALAYHQQPPSEGMAYYPAPSPDTAYPVPPIIHGKGDIYHDGDSQIYHQSPGYISSNNETGTPPDSRELKRRTNDPQYKPQQGSARVNSPEDHIDNDDNEDQRIQRHINRIREQQEKQQRMQQDLERLRLEQREQLQLLESRLKAKE</sequence>
<feature type="compositionally biased region" description="Polar residues" evidence="2">
    <location>
        <begin position="429"/>
        <end position="441"/>
    </location>
</feature>
<evidence type="ECO:0000313" key="5">
    <source>
        <dbReference type="Proteomes" id="UP000738359"/>
    </source>
</evidence>
<proteinExistence type="predicted"/>
<keyword evidence="3" id="KW-0472">Membrane</keyword>
<evidence type="ECO:0008006" key="6">
    <source>
        <dbReference type="Google" id="ProtNLM"/>
    </source>
</evidence>
<comment type="caution">
    <text evidence="4">The sequence shown here is derived from an EMBL/GenBank/DDBJ whole genome shotgun (WGS) entry which is preliminary data.</text>
</comment>
<gene>
    <name evidence="4" type="ORF">BGZ70_005581</name>
</gene>
<feature type="transmembrane region" description="Helical" evidence="3">
    <location>
        <begin position="265"/>
        <end position="288"/>
    </location>
</feature>
<dbReference type="Pfam" id="PF24681">
    <property type="entry name" value="Kelch_KLHDC2_KLHL20_DRC7"/>
    <property type="match status" value="1"/>
</dbReference>
<dbReference type="Gene3D" id="2.120.10.80">
    <property type="entry name" value="Kelch-type beta propeller"/>
    <property type="match status" value="1"/>
</dbReference>
<accession>A0A9P6J8Y1</accession>
<evidence type="ECO:0000313" key="4">
    <source>
        <dbReference type="EMBL" id="KAF9964998.1"/>
    </source>
</evidence>
<keyword evidence="1" id="KW-0175">Coiled coil</keyword>
<dbReference type="OrthoDB" id="432528at2759"/>
<feature type="compositionally biased region" description="Polar residues" evidence="2">
    <location>
        <begin position="400"/>
        <end position="417"/>
    </location>
</feature>
<keyword evidence="5" id="KW-1185">Reference proteome</keyword>
<evidence type="ECO:0000256" key="1">
    <source>
        <dbReference type="SAM" id="Coils"/>
    </source>
</evidence>
<dbReference type="SUPFAM" id="SSF50965">
    <property type="entry name" value="Galactose oxidase, central domain"/>
    <property type="match status" value="1"/>
</dbReference>
<feature type="region of interest" description="Disordered" evidence="2">
    <location>
        <begin position="384"/>
        <end position="457"/>
    </location>
</feature>
<feature type="coiled-coil region" evidence="1">
    <location>
        <begin position="458"/>
        <end position="496"/>
    </location>
</feature>
<evidence type="ECO:0000256" key="2">
    <source>
        <dbReference type="SAM" id="MobiDB-lite"/>
    </source>
</evidence>
<organism evidence="4 5">
    <name type="scientific">Mortierella alpina</name>
    <name type="common">Oleaginous fungus</name>
    <name type="synonym">Mortierella renispora</name>
    <dbReference type="NCBI Taxonomy" id="64518"/>
    <lineage>
        <taxon>Eukaryota</taxon>
        <taxon>Fungi</taxon>
        <taxon>Fungi incertae sedis</taxon>
        <taxon>Mucoromycota</taxon>
        <taxon>Mortierellomycotina</taxon>
        <taxon>Mortierellomycetes</taxon>
        <taxon>Mortierellales</taxon>
        <taxon>Mortierellaceae</taxon>
        <taxon>Mortierella</taxon>
    </lineage>
</organism>
<feature type="compositionally biased region" description="Basic and acidic residues" evidence="2">
    <location>
        <begin position="419"/>
        <end position="428"/>
    </location>
</feature>
<reference evidence="4" key="1">
    <citation type="journal article" date="2020" name="Fungal Divers.">
        <title>Resolving the Mortierellaceae phylogeny through synthesis of multi-gene phylogenetics and phylogenomics.</title>
        <authorList>
            <person name="Vandepol N."/>
            <person name="Liber J."/>
            <person name="Desiro A."/>
            <person name="Na H."/>
            <person name="Kennedy M."/>
            <person name="Barry K."/>
            <person name="Grigoriev I.V."/>
            <person name="Miller A.N."/>
            <person name="O'Donnell K."/>
            <person name="Stajich J.E."/>
            <person name="Bonito G."/>
        </authorList>
    </citation>
    <scope>NUCLEOTIDE SEQUENCE</scope>
    <source>
        <strain evidence="4">CK1249</strain>
    </source>
</reference>
<keyword evidence="3" id="KW-1133">Transmembrane helix</keyword>
<dbReference type="PANTHER" id="PTHR23244">
    <property type="entry name" value="KELCH REPEAT DOMAIN"/>
    <property type="match status" value="1"/>
</dbReference>
<keyword evidence="3" id="KW-0812">Transmembrane</keyword>
<name>A0A9P6J8Y1_MORAP</name>
<dbReference type="Proteomes" id="UP000738359">
    <property type="component" value="Unassembled WGS sequence"/>
</dbReference>
<dbReference type="InterPro" id="IPR011043">
    <property type="entry name" value="Gal_Oxase/kelch_b-propeller"/>
</dbReference>
<feature type="compositionally biased region" description="Basic and acidic residues" evidence="2">
    <location>
        <begin position="388"/>
        <end position="397"/>
    </location>
</feature>
<feature type="compositionally biased region" description="Basic and acidic residues" evidence="2">
    <location>
        <begin position="298"/>
        <end position="318"/>
    </location>
</feature>
<protein>
    <recommendedName>
        <fullName evidence="6">Kelch repeat protein</fullName>
    </recommendedName>
</protein>
<dbReference type="EMBL" id="JAAAHY010000298">
    <property type="protein sequence ID" value="KAF9964998.1"/>
    <property type="molecule type" value="Genomic_DNA"/>
</dbReference>
<dbReference type="InterPro" id="IPR015915">
    <property type="entry name" value="Kelch-typ_b-propeller"/>
</dbReference>
<dbReference type="PANTHER" id="PTHR23244:SF471">
    <property type="entry name" value="GUANINE NUCLEOTIDE-BINDING PROTEIN SUBUNIT BETA 1-RELATED"/>
    <property type="match status" value="1"/>
</dbReference>
<feature type="region of interest" description="Disordered" evidence="2">
    <location>
        <begin position="297"/>
        <end position="354"/>
    </location>
</feature>
<feature type="compositionally biased region" description="Polar residues" evidence="2">
    <location>
        <begin position="330"/>
        <end position="339"/>
    </location>
</feature>
<dbReference type="AlphaFoldDB" id="A0A9P6J8Y1"/>
<evidence type="ECO:0000256" key="3">
    <source>
        <dbReference type="SAM" id="Phobius"/>
    </source>
</evidence>